<dbReference type="PANTHER" id="PTHR15154">
    <property type="entry name" value="HAMARTIN"/>
    <property type="match status" value="1"/>
</dbReference>
<dbReference type="GO" id="GO:0032007">
    <property type="term" value="P:negative regulation of TOR signaling"/>
    <property type="evidence" value="ECO:0007669"/>
    <property type="project" value="TreeGrafter"/>
</dbReference>
<feature type="compositionally biased region" description="Basic and acidic residues" evidence="2">
    <location>
        <begin position="307"/>
        <end position="344"/>
    </location>
</feature>
<feature type="compositionally biased region" description="Basic and acidic residues" evidence="2">
    <location>
        <begin position="493"/>
        <end position="502"/>
    </location>
</feature>
<gene>
    <name evidence="3" type="ORF">GNLVRS02_ARAD1D14322g</name>
</gene>
<dbReference type="AlphaFoldDB" id="A0A060T9C3"/>
<accession>A0A060T9C3</accession>
<proteinExistence type="predicted"/>
<reference evidence="3" key="1">
    <citation type="submission" date="2014-02" db="EMBL/GenBank/DDBJ databases">
        <authorList>
            <person name="Genoscope - CEA"/>
        </authorList>
    </citation>
    <scope>NUCLEOTIDE SEQUENCE</scope>
    <source>
        <strain evidence="3">LS3</strain>
    </source>
</reference>
<feature type="compositionally biased region" description="Polar residues" evidence="2">
    <location>
        <begin position="625"/>
        <end position="639"/>
    </location>
</feature>
<evidence type="ECO:0000256" key="2">
    <source>
        <dbReference type="SAM" id="MobiDB-lite"/>
    </source>
</evidence>
<dbReference type="GO" id="GO:0033596">
    <property type="term" value="C:TSC1-TSC2 complex"/>
    <property type="evidence" value="ECO:0007669"/>
    <property type="project" value="TreeGrafter"/>
</dbReference>
<feature type="region of interest" description="Disordered" evidence="2">
    <location>
        <begin position="1023"/>
        <end position="1043"/>
    </location>
</feature>
<name>A0A060T9C3_BLAAD</name>
<feature type="compositionally biased region" description="Basic and acidic residues" evidence="2">
    <location>
        <begin position="551"/>
        <end position="568"/>
    </location>
</feature>
<dbReference type="PANTHER" id="PTHR15154:SF2">
    <property type="entry name" value="HAMARTIN"/>
    <property type="match status" value="1"/>
</dbReference>
<keyword evidence="1" id="KW-0175">Coiled coil</keyword>
<feature type="region of interest" description="Disordered" evidence="2">
    <location>
        <begin position="304"/>
        <end position="357"/>
    </location>
</feature>
<dbReference type="Pfam" id="PF04388">
    <property type="entry name" value="Hamartin"/>
    <property type="match status" value="1"/>
</dbReference>
<organism evidence="3">
    <name type="scientific">Blastobotrys adeninivorans</name>
    <name type="common">Yeast</name>
    <name type="synonym">Arxula adeninivorans</name>
    <dbReference type="NCBI Taxonomy" id="409370"/>
    <lineage>
        <taxon>Eukaryota</taxon>
        <taxon>Fungi</taxon>
        <taxon>Dikarya</taxon>
        <taxon>Ascomycota</taxon>
        <taxon>Saccharomycotina</taxon>
        <taxon>Dipodascomycetes</taxon>
        <taxon>Dipodascales</taxon>
        <taxon>Trichomonascaceae</taxon>
        <taxon>Blastobotrys</taxon>
    </lineage>
</organism>
<reference evidence="3" key="2">
    <citation type="submission" date="2014-06" db="EMBL/GenBank/DDBJ databases">
        <title>The complete genome of Blastobotrys (Arxula) adeninivorans LS3 - a yeast of biotechnological interest.</title>
        <authorList>
            <person name="Kunze G."/>
            <person name="Gaillardin C."/>
            <person name="Czernicka M."/>
            <person name="Durrens P."/>
            <person name="Martin T."/>
            <person name="Boer E."/>
            <person name="Gabaldon T."/>
            <person name="Cruz J."/>
            <person name="Talla E."/>
            <person name="Marck C."/>
            <person name="Goffeau A."/>
            <person name="Barbe V."/>
            <person name="Baret P."/>
            <person name="Baronian K."/>
            <person name="Beier S."/>
            <person name="Bleykasten C."/>
            <person name="Bode R."/>
            <person name="Casaregola S."/>
            <person name="Despons L."/>
            <person name="Fairhead C."/>
            <person name="Giersberg M."/>
            <person name="Gierski P."/>
            <person name="Hahnel U."/>
            <person name="Hartmann A."/>
            <person name="Jankowska D."/>
            <person name="Jubin C."/>
            <person name="Jung P."/>
            <person name="Lafontaine I."/>
            <person name="Leh-Louis V."/>
            <person name="Lemaire M."/>
            <person name="Marcet-Houben M."/>
            <person name="Mascher M."/>
            <person name="Morel G."/>
            <person name="Richard G.-F."/>
            <person name="Riechen J."/>
            <person name="Sacerdot C."/>
            <person name="Sarkar A."/>
            <person name="Savel G."/>
            <person name="Schacherer J."/>
            <person name="Sherman D."/>
            <person name="Straub M.-L."/>
            <person name="Stein N."/>
            <person name="Thierry A."/>
            <person name="Trautwein-Schult A."/>
            <person name="Westhof E."/>
            <person name="Worch S."/>
            <person name="Dujon B."/>
            <person name="Souciet J.-L."/>
            <person name="Wincker P."/>
            <person name="Scholz U."/>
            <person name="Neuveglise N."/>
        </authorList>
    </citation>
    <scope>NUCLEOTIDE SEQUENCE</scope>
    <source>
        <strain evidence="3">LS3</strain>
    </source>
</reference>
<evidence type="ECO:0000256" key="1">
    <source>
        <dbReference type="SAM" id="Coils"/>
    </source>
</evidence>
<dbReference type="GO" id="GO:0051726">
    <property type="term" value="P:regulation of cell cycle"/>
    <property type="evidence" value="ECO:0007669"/>
    <property type="project" value="TreeGrafter"/>
</dbReference>
<dbReference type="SUPFAM" id="SSF48371">
    <property type="entry name" value="ARM repeat"/>
    <property type="match status" value="1"/>
</dbReference>
<feature type="region of interest" description="Disordered" evidence="2">
    <location>
        <begin position="551"/>
        <end position="639"/>
    </location>
</feature>
<protein>
    <submittedName>
        <fullName evidence="3">ARAD1D14322p</fullName>
    </submittedName>
</protein>
<dbReference type="InterPro" id="IPR007483">
    <property type="entry name" value="Hamartin"/>
</dbReference>
<dbReference type="PhylomeDB" id="A0A060T9C3"/>
<feature type="coiled-coil region" evidence="1">
    <location>
        <begin position="722"/>
        <end position="889"/>
    </location>
</feature>
<sequence>MPTTLRSVSKAFESVLALPSAEIDQLLQNPKGVELPSDTINALQTFAENTDVESPKIHEELLRIHKTSVASKSDPRLDALFAQCLTYLLGMISSPEHVKFWFSYLAGPAFDSAGQLSVLIKACRDAILAALTTEHTGPLEASIPDKLCAWILDIYLGDTSLFDEDRVYDKTSMKSQERYRFIRRNAKDVLIQYGLKRTKVFLTSANARVVDKSTRVNALVLLSSFVSMQSPNLYQILDTPLLESIFQCLIYDTSSTALSICANTLAMLLPHICNTMGPRVPMLFAIYGRLACWHLDDELIDNGEEYPFDHDNGDNQKEGPDDNKDTKDADEGKGKEKEEKREGNEWEPLGPFFGNQLDDRKPSITPLFTFLYGLFPANMVSFLKKPSKYLTKANYTRPFNDFWDEPELLAVSKPIFELHVLHPGIISNSPESEISDDYRWRLMGSATDIASLCLSYYNQSTHTSAEPSTSPEFKIPFATSDDSVNEDSIVSEETNKASRESLEGGIMSDSAVYDSLRERASLSPKVVSADRAVVTPTMQDVDRLLEEHGRLYTRRDGDRQGSAGKKDSISTIPEELNLNDQKDPSSATPVGQQEKPDDSPGAKTRPSVRTGTLTSPGFHPVTGAKSPTLSPLTQASTPSGHLTALTVEGLGPSPRADTGSLRRDSLMEKYLEVESSLSFYQREFLLLKNELDFVSFIEQQSQYKFKMMRKELAKKVVNDESVRRLVSDNSDLRKKLEKVQSELELAQKNAKTYRNDRQKYENEIIKKSREFRQNGIDLTAERDKLQQIVEDHKTEKDNLAQRMIAQETRIASLELDLEYAQEKVKLLDSYQATLEDTKTELFRLKEERDDRESNTMPLQMEVSDLRKRIESLNLDKESLRREIDKQGAKYRKIIDDLRAKITQQESRSREPTAKVTEMIDQFRQASDTRYNRLKTAHDELSQRYMDLNNQFRNFMAAHETSQARPIIQNGNSVNPSANHNTSLLGFDMDNNQHLLRTGAATVSESNFHSPAFTPLTLHHDNHESNVEGHGPSNMYRGIPLGRP</sequence>
<evidence type="ECO:0000313" key="3">
    <source>
        <dbReference type="EMBL" id="CDP37563.1"/>
    </source>
</evidence>
<dbReference type="EMBL" id="HG937694">
    <property type="protein sequence ID" value="CDP37563.1"/>
    <property type="molecule type" value="Genomic_DNA"/>
</dbReference>
<feature type="region of interest" description="Disordered" evidence="2">
    <location>
        <begin position="484"/>
        <end position="503"/>
    </location>
</feature>
<dbReference type="InterPro" id="IPR016024">
    <property type="entry name" value="ARM-type_fold"/>
</dbReference>